<dbReference type="AlphaFoldDB" id="A0AAU9C9W2"/>
<evidence type="ECO:0000313" key="2">
    <source>
        <dbReference type="Proteomes" id="UP001348817"/>
    </source>
</evidence>
<organism evidence="1 2">
    <name type="scientific">Fulvitalea axinellae</name>
    <dbReference type="NCBI Taxonomy" id="1182444"/>
    <lineage>
        <taxon>Bacteria</taxon>
        <taxon>Pseudomonadati</taxon>
        <taxon>Bacteroidota</taxon>
        <taxon>Cytophagia</taxon>
        <taxon>Cytophagales</taxon>
        <taxon>Persicobacteraceae</taxon>
        <taxon>Fulvitalea</taxon>
    </lineage>
</organism>
<dbReference type="EMBL" id="AP025314">
    <property type="protein sequence ID" value="BDD08834.1"/>
    <property type="molecule type" value="Genomic_DNA"/>
</dbReference>
<gene>
    <name evidence="1" type="ORF">FUAX_12660</name>
</gene>
<reference evidence="1 2" key="1">
    <citation type="submission" date="2021-12" db="EMBL/GenBank/DDBJ databases">
        <title>Genome sequencing of bacteria with rrn-lacking chromosome and rrn-plasmid.</title>
        <authorList>
            <person name="Anda M."/>
            <person name="Iwasaki W."/>
        </authorList>
    </citation>
    <scope>NUCLEOTIDE SEQUENCE [LARGE SCALE GENOMIC DNA]</scope>
    <source>
        <strain evidence="1 2">DSM 100852</strain>
    </source>
</reference>
<dbReference type="Proteomes" id="UP001348817">
    <property type="component" value="Chromosome"/>
</dbReference>
<protein>
    <submittedName>
        <fullName evidence="1">Uncharacterized protein</fullName>
    </submittedName>
</protein>
<dbReference type="KEGG" id="fax:FUAX_12660"/>
<sequence length="36" mass="4282">MPDNPIYRKDSAPDFLSGKTTNTKYIHILFEKYTYI</sequence>
<keyword evidence="2" id="KW-1185">Reference proteome</keyword>
<name>A0AAU9C9W2_9BACT</name>
<proteinExistence type="predicted"/>
<evidence type="ECO:0000313" key="1">
    <source>
        <dbReference type="EMBL" id="BDD08834.1"/>
    </source>
</evidence>
<accession>A0AAU9C9W2</accession>